<dbReference type="SUPFAM" id="SSF54427">
    <property type="entry name" value="NTF2-like"/>
    <property type="match status" value="1"/>
</dbReference>
<comment type="caution">
    <text evidence="2">The sequence shown here is derived from an EMBL/GenBank/DDBJ whole genome shotgun (WGS) entry which is preliminary data.</text>
</comment>
<keyword evidence="3" id="KW-1185">Reference proteome</keyword>
<protein>
    <submittedName>
        <fullName evidence="2">YchJ family protein</fullName>
    </submittedName>
</protein>
<feature type="domain" description="YchJ-like middle NTF2-like" evidence="1">
    <location>
        <begin position="20"/>
        <end position="114"/>
    </location>
</feature>
<sequence length="116" mass="12857">MGDYADCCGRIHAGTARATTAEALMRSRYSAFAVGDTEYLLASWHASTRPPSLELDPARRWTGLEILDRVGGGPFDSQGEVEFRAHYRDGGRSGVQTERSRFQRAAGTWFYVNGDH</sequence>
<dbReference type="Proteomes" id="UP001596157">
    <property type="component" value="Unassembled WGS sequence"/>
</dbReference>
<evidence type="ECO:0000259" key="1">
    <source>
        <dbReference type="Pfam" id="PF17775"/>
    </source>
</evidence>
<organism evidence="2 3">
    <name type="scientific">Actinokineospora guangxiensis</name>
    <dbReference type="NCBI Taxonomy" id="1490288"/>
    <lineage>
        <taxon>Bacteria</taxon>
        <taxon>Bacillati</taxon>
        <taxon>Actinomycetota</taxon>
        <taxon>Actinomycetes</taxon>
        <taxon>Pseudonocardiales</taxon>
        <taxon>Pseudonocardiaceae</taxon>
        <taxon>Actinokineospora</taxon>
    </lineage>
</organism>
<dbReference type="EMBL" id="JBHSKF010000002">
    <property type="protein sequence ID" value="MFC5286213.1"/>
    <property type="molecule type" value="Genomic_DNA"/>
</dbReference>
<gene>
    <name evidence="2" type="ORF">ACFPM7_04060</name>
</gene>
<proteinExistence type="predicted"/>
<evidence type="ECO:0000313" key="2">
    <source>
        <dbReference type="EMBL" id="MFC5286213.1"/>
    </source>
</evidence>
<dbReference type="InterPro" id="IPR048469">
    <property type="entry name" value="YchJ-like_M"/>
</dbReference>
<dbReference type="InterPro" id="IPR032710">
    <property type="entry name" value="NTF2-like_dom_sf"/>
</dbReference>
<dbReference type="Gene3D" id="3.10.450.50">
    <property type="match status" value="1"/>
</dbReference>
<reference evidence="3" key="1">
    <citation type="journal article" date="2019" name="Int. J. Syst. Evol. Microbiol.">
        <title>The Global Catalogue of Microorganisms (GCM) 10K type strain sequencing project: providing services to taxonomists for standard genome sequencing and annotation.</title>
        <authorList>
            <consortium name="The Broad Institute Genomics Platform"/>
            <consortium name="The Broad Institute Genome Sequencing Center for Infectious Disease"/>
            <person name="Wu L."/>
            <person name="Ma J."/>
        </authorList>
    </citation>
    <scope>NUCLEOTIDE SEQUENCE [LARGE SCALE GENOMIC DNA]</scope>
    <source>
        <strain evidence="3">CCUG 59778</strain>
    </source>
</reference>
<accession>A0ABW0EIT8</accession>
<dbReference type="RefSeq" id="WP_378244995.1">
    <property type="nucleotide sequence ID" value="NZ_JBHSKF010000002.1"/>
</dbReference>
<name>A0ABW0EIT8_9PSEU</name>
<evidence type="ECO:0000313" key="3">
    <source>
        <dbReference type="Proteomes" id="UP001596157"/>
    </source>
</evidence>
<dbReference type="Pfam" id="PF17775">
    <property type="entry name" value="YchJ_M-like"/>
    <property type="match status" value="1"/>
</dbReference>